<feature type="domain" description="Peptidase S74" evidence="1">
    <location>
        <begin position="1243"/>
        <end position="1339"/>
    </location>
</feature>
<organism evidence="2 3">
    <name type="scientific">Apatococcus lobatus</name>
    <dbReference type="NCBI Taxonomy" id="904363"/>
    <lineage>
        <taxon>Eukaryota</taxon>
        <taxon>Viridiplantae</taxon>
        <taxon>Chlorophyta</taxon>
        <taxon>core chlorophytes</taxon>
        <taxon>Trebouxiophyceae</taxon>
        <taxon>Chlorellales</taxon>
        <taxon>Chlorellaceae</taxon>
        <taxon>Apatococcus</taxon>
    </lineage>
</organism>
<reference evidence="2 3" key="1">
    <citation type="journal article" date="2024" name="Nat. Commun.">
        <title>Phylogenomics reveals the evolutionary origins of lichenization in chlorophyte algae.</title>
        <authorList>
            <person name="Puginier C."/>
            <person name="Libourel C."/>
            <person name="Otte J."/>
            <person name="Skaloud P."/>
            <person name="Haon M."/>
            <person name="Grisel S."/>
            <person name="Petersen M."/>
            <person name="Berrin J.G."/>
            <person name="Delaux P.M."/>
            <person name="Dal Grande F."/>
            <person name="Keller J."/>
        </authorList>
    </citation>
    <scope>NUCLEOTIDE SEQUENCE [LARGE SCALE GENOMIC DNA]</scope>
    <source>
        <strain evidence="2 3">SAG 2145</strain>
    </source>
</reference>
<dbReference type="InterPro" id="IPR036388">
    <property type="entry name" value="WH-like_DNA-bd_sf"/>
</dbReference>
<dbReference type="PROSITE" id="PS51688">
    <property type="entry name" value="ICA"/>
    <property type="match status" value="1"/>
</dbReference>
<gene>
    <name evidence="2" type="ORF">WJX74_005649</name>
</gene>
<dbReference type="Pfam" id="PF13884">
    <property type="entry name" value="Peptidase_S74"/>
    <property type="match status" value="1"/>
</dbReference>
<name>A0AAW1R0J9_9CHLO</name>
<protein>
    <recommendedName>
        <fullName evidence="1">Peptidase S74 domain-containing protein</fullName>
    </recommendedName>
</protein>
<comment type="caution">
    <text evidence="2">The sequence shown here is derived from an EMBL/GenBank/DDBJ whole genome shotgun (WGS) entry which is preliminary data.</text>
</comment>
<dbReference type="EMBL" id="JALJOS010000019">
    <property type="protein sequence ID" value="KAK9827075.1"/>
    <property type="molecule type" value="Genomic_DNA"/>
</dbReference>
<evidence type="ECO:0000313" key="2">
    <source>
        <dbReference type="EMBL" id="KAK9827075.1"/>
    </source>
</evidence>
<evidence type="ECO:0000313" key="3">
    <source>
        <dbReference type="Proteomes" id="UP001438707"/>
    </source>
</evidence>
<dbReference type="Gene3D" id="1.10.10.10">
    <property type="entry name" value="Winged helix-like DNA-binding domain superfamily/Winged helix DNA-binding domain"/>
    <property type="match status" value="1"/>
</dbReference>
<dbReference type="InterPro" id="IPR030392">
    <property type="entry name" value="S74_ICA"/>
</dbReference>
<dbReference type="Proteomes" id="UP001438707">
    <property type="component" value="Unassembled WGS sequence"/>
</dbReference>
<evidence type="ECO:0000259" key="1">
    <source>
        <dbReference type="PROSITE" id="PS51688"/>
    </source>
</evidence>
<sequence>MSSAVYSNAAGVVVQAPNGTVTLAGQNLALSAPTAASAPVTLASTLAVNGSATFANALSASSFTSQSGTVSGTLNVNALASSTLNISGNAVVTGTCSLNGVTGQTASFSGQTTVGSLAAGSSSLGTTSITRASVNGPFTCTALASLNGGVAVVGGASLQNVTVAGALAATGPCTFSTSTAQPMQIIGTAQTSASTELTIDRSAAGQNNVGSLRLAPGAGLQLTTNSLRGLTVSSTDQQVSVTANRSGQTFAVRGDGQISASTEILLDNTAKAAGQQGTVGVDSGGLYLGSGSVAKALVVAPTGNASFSGNLTIPGTLQASGASTFSSLNASSLSTASLTASAISTSRITGSAALALQGGDAAQTVTVTNVLTVNNIQAKPGAALALSGQDANLTTQVVGTMKVDNIGKRGANMVSIIDPLAVSSSLTCPVLTLNGNPSAPQLTITNTDSTAASDAAITLNRSAFNSAYTGAVGLRPNVGFFVQLGGTLAISTDAVTRATALAGSLSVGGQVSAAGGLAVTGSVSAGGALTCASNVSIANGLTVSGSPASIQLLSGTMPLSSLSADSNFCYLRYIDANGVIADRFKVDRSGMFTMNGQLAVGGAVQCGPLACSALSATSSTNTPSASLVGLNTTMAQVYADGTYLRLRYFDSGNALQDRILVDRAGNLAITSNLSVPGSVTTSSASLTGSLNVGGAAVLNGAVSLLGSVAITGSAPYALTLGPSPSPLASLTATSSACTLSVSDGTTLQNRLTVAQNGQVSLAALTVGGALTCAGALASGNISIASASPSVGFGGYGRLFCDTQFMHLQQWDGTNPPVDRMTISTTGLITVPNGIVTNTFAIGNDAGAALVLKNGTGTAWGSVYADATALRLRSADTNANLQERLVITQAGAVNVLGPFTSSGITSLAAITVAASSSAGAGAALNLQAGSTVSSCLYSEQGFLALQVQNSSGTLINRATLDSFGNIKLLGPTTVSGAIACTGTVAIASQTPSIQLTNGPSAPYAQLSATSGQVVLGVTNGQNGLQNGIAWDTAANMTCPGNLTVGNITTTRLTSSGALQGAASLTLTDPTNGGFGASITHTGANSTPQIVLSLADNSGAFYPQLTVASGQVSTASLSLSNALTVGGNTSMAGTLLVSGALTTTAAFRATSQVSLYADPSSGAANLYMTSSNGATTNTQIISTATYASFLQLTPGSGLTERMRFDSAQNVLFNASLIPNTTGLTIGTSTSKWNQIWSVNTPNTTSDARLKKDVEPLDRRLGLELVQALRPKAFRWKDDLFGTERHWGFIAQDVREIVDRGVAVITESETGELGMSYTDLIAPLVLAVQQLGARCAELEAVLRV</sequence>
<accession>A0AAW1R0J9</accession>
<proteinExistence type="predicted"/>
<keyword evidence="3" id="KW-1185">Reference proteome</keyword>